<name>A0A1S9T0D8_BACMY</name>
<dbReference type="EMBL" id="MUAI01000042">
    <property type="protein sequence ID" value="OOR03475.1"/>
    <property type="molecule type" value="Genomic_DNA"/>
</dbReference>
<evidence type="ECO:0000256" key="1">
    <source>
        <dbReference type="SAM" id="Phobius"/>
    </source>
</evidence>
<dbReference type="AlphaFoldDB" id="A0A1S9T0D8"/>
<gene>
    <name evidence="2" type="ORF">BW900_26755</name>
</gene>
<feature type="transmembrane region" description="Helical" evidence="1">
    <location>
        <begin position="6"/>
        <end position="26"/>
    </location>
</feature>
<dbReference type="RefSeq" id="WP_011983439.1">
    <property type="nucleotide sequence ID" value="NZ_CP128130.1"/>
</dbReference>
<keyword evidence="1" id="KW-0812">Transmembrane</keyword>
<dbReference type="PANTHER" id="PTHR34351:SF2">
    <property type="entry name" value="DUF58 DOMAIN-CONTAINING PROTEIN"/>
    <property type="match status" value="1"/>
</dbReference>
<dbReference type="Proteomes" id="UP000190696">
    <property type="component" value="Unassembled WGS sequence"/>
</dbReference>
<dbReference type="PANTHER" id="PTHR34351">
    <property type="entry name" value="SLR1927 PROTEIN-RELATED"/>
    <property type="match status" value="1"/>
</dbReference>
<proteinExistence type="predicted"/>
<protein>
    <submittedName>
        <fullName evidence="2">Uncharacterized protein</fullName>
    </submittedName>
</protein>
<evidence type="ECO:0000313" key="2">
    <source>
        <dbReference type="EMBL" id="OOR03475.1"/>
    </source>
</evidence>
<accession>A0A1S9T0D8</accession>
<organism evidence="2 3">
    <name type="scientific">Bacillus mycoides</name>
    <dbReference type="NCBI Taxonomy" id="1405"/>
    <lineage>
        <taxon>Bacteria</taxon>
        <taxon>Bacillati</taxon>
        <taxon>Bacillota</taxon>
        <taxon>Bacilli</taxon>
        <taxon>Bacillales</taxon>
        <taxon>Bacillaceae</taxon>
        <taxon>Bacillus</taxon>
        <taxon>Bacillus cereus group</taxon>
    </lineage>
</organism>
<evidence type="ECO:0000313" key="3">
    <source>
        <dbReference type="Proteomes" id="UP000190696"/>
    </source>
</evidence>
<keyword evidence="1" id="KW-1133">Transmembrane helix</keyword>
<keyword evidence="1" id="KW-0472">Membrane</keyword>
<reference evidence="2 3" key="1">
    <citation type="submission" date="2017-01" db="EMBL/GenBank/DDBJ databases">
        <title>Bacillus cereus isolates.</title>
        <authorList>
            <person name="Beno S.M."/>
        </authorList>
    </citation>
    <scope>NUCLEOTIDE SEQUENCE [LARGE SCALE GENOMIC DNA]</scope>
    <source>
        <strain evidence="2 3">FSL W7-1108</strain>
    </source>
</reference>
<sequence length="369" mass="42329">MKRTLIYTPLAEPLMIGVVSVAALVLCIFSSNLLILSFVFLYIFLILFVHVYVRKISHVHWEYVQGSPNTFIGEKNICSIKISNNTILPIFNIVFRFKCDNRLSWNHDALNKNQSTGSNYYMKFNMKGEEIRTFDIQAIALKRGIGKWEEVEIVISDPFGLIMSHLTYSQIDTPAYLIFPAVPNIQVPELKEWSRGFRKSLSSPLYDETNVIGIKNYENEDFRSIHWSATAKTGIITAKKYERTQSDKYALYLNLINKNGVSIRKDTEELIEITAGMCKQLLVQDCSYELWINTVSHNGLLHIKLGNSRKQLQNTLKVLASIKEQDTPVSSSYFFTAGFRRKQLDAIPLIIGTSPKPNNRTEKWIVIKE</sequence>
<dbReference type="GeneID" id="33895672"/>
<feature type="transmembrane region" description="Helical" evidence="1">
    <location>
        <begin position="33"/>
        <end position="53"/>
    </location>
</feature>
<comment type="caution">
    <text evidence="2">The sequence shown here is derived from an EMBL/GenBank/DDBJ whole genome shotgun (WGS) entry which is preliminary data.</text>
</comment>